<keyword evidence="2" id="KW-1185">Reference proteome</keyword>
<protein>
    <recommendedName>
        <fullName evidence="3">Ctf13p</fullName>
    </recommendedName>
</protein>
<dbReference type="CDD" id="cd19611">
    <property type="entry name" value="Ctf13_LRR_LRR-insertion"/>
    <property type="match status" value="1"/>
</dbReference>
<dbReference type="RefSeq" id="XP_056078689.1">
    <property type="nucleotide sequence ID" value="XM_056224807.1"/>
</dbReference>
<reference evidence="1" key="1">
    <citation type="submission" date="2022-10" db="EMBL/GenBank/DDBJ databases">
        <authorList>
            <person name="Byrne P K."/>
        </authorList>
    </citation>
    <scope>NUCLEOTIDE SEQUENCE</scope>
    <source>
        <strain evidence="1">IFO1815</strain>
    </source>
</reference>
<gene>
    <name evidence="1" type="primary">SMKI13G2190</name>
    <name evidence="1" type="ORF">SMKI_13G2190</name>
</gene>
<sequence>MHNVMPSVGKPVYTLRSNICRSMLSFNPIKFLTLPIDIRKEVYFHLDGNFCGAHPCSIDILYTSNDVELPGKSGYKRSKKSKKLLKYMYPVFASYLNIFEYSPPLIEKWLEYAFWLRYDCLVLDCLKVNHLYDGTLIGALEWTYLDNELRLAYFNKASMLEVWYTFKEYKKWVIDGAAYNDHSLIKVDNIQIDIDNLTPELLDKCLTLLEQKDLFASIRELKFGQDEEVEGEKDVDASETVSGENFKVNSTVTNKKRSAATRSYADDGCVGAKQNQLTSVSVIRTVKSMELMKSLRKITVRGEMLYELLINFHGFRDNPGKTISYIVKRRINEIRLSRMDQISRTGLADFTRWDNLQTLVLSRIAYIDLNNIVLPKNFKSLTMKRISKIKWWNIEENILKELKLDRKTFKTLYIREDSSRFTKFLNLRQTEVKELDKSEINQITYFRCQALVWLSFQTLNHIKLQSVSEVCNNNIIVPRALFDSKRVEIYQCEKISEILVI</sequence>
<dbReference type="AlphaFoldDB" id="A0AA35ITF1"/>
<dbReference type="GeneID" id="80920443"/>
<evidence type="ECO:0000313" key="1">
    <source>
        <dbReference type="EMBL" id="CAI4035569.1"/>
    </source>
</evidence>
<dbReference type="EMBL" id="OX365769">
    <property type="protein sequence ID" value="CAI4035569.1"/>
    <property type="molecule type" value="Genomic_DNA"/>
</dbReference>
<evidence type="ECO:0008006" key="3">
    <source>
        <dbReference type="Google" id="ProtNLM"/>
    </source>
</evidence>
<organism evidence="1 2">
    <name type="scientific">Saccharomyces mikatae IFO 1815</name>
    <dbReference type="NCBI Taxonomy" id="226126"/>
    <lineage>
        <taxon>Eukaryota</taxon>
        <taxon>Fungi</taxon>
        <taxon>Dikarya</taxon>
        <taxon>Ascomycota</taxon>
        <taxon>Saccharomycotina</taxon>
        <taxon>Saccharomycetes</taxon>
        <taxon>Saccharomycetales</taxon>
        <taxon>Saccharomycetaceae</taxon>
        <taxon>Saccharomyces</taxon>
    </lineage>
</organism>
<proteinExistence type="predicted"/>
<name>A0AA35ITF1_SACMI</name>
<dbReference type="Proteomes" id="UP001161438">
    <property type="component" value="Chromosome 13"/>
</dbReference>
<evidence type="ECO:0000313" key="2">
    <source>
        <dbReference type="Proteomes" id="UP001161438"/>
    </source>
</evidence>
<accession>A0AA35ITF1</accession>